<reference evidence="2" key="1">
    <citation type="submission" date="2019-04" db="EMBL/GenBank/DDBJ databases">
        <title>Whole-genome sequencing of local methicillin-resistant S. aureus strain Lr2.</title>
        <authorList>
            <person name="Ullah N."/>
            <person name="Ali A."/>
        </authorList>
    </citation>
    <scope>NUCLEOTIDE SEQUENCE [LARGE SCALE GENOMIC DNA]</scope>
    <source>
        <strain evidence="2">Lr2</strain>
    </source>
</reference>
<sequence length="55" mass="6580">MKRIVLLRNVIVDGPIWLNHVDYLVKSVLLKSIKLRFQEVRKIENLVKSMNRIHI</sequence>
<protein>
    <submittedName>
        <fullName evidence="1">Uncharacterized protein</fullName>
    </submittedName>
</protein>
<dbReference type="AlphaFoldDB" id="A0AAE2ZST7"/>
<proteinExistence type="predicted"/>
<evidence type="ECO:0000313" key="2">
    <source>
        <dbReference type="EMBL" id="QCT56923.1"/>
    </source>
</evidence>
<organism evidence="1 3">
    <name type="scientific">Staphylococcus aureus</name>
    <dbReference type="NCBI Taxonomy" id="1280"/>
    <lineage>
        <taxon>Bacteria</taxon>
        <taxon>Bacillati</taxon>
        <taxon>Bacillota</taxon>
        <taxon>Bacilli</taxon>
        <taxon>Bacillales</taxon>
        <taxon>Staphylococcaceae</taxon>
        <taxon>Staphylococcus</taxon>
    </lineage>
</organism>
<gene>
    <name evidence="2" type="ORF">E1948_05580</name>
    <name evidence="1" type="ORF">E1948_07990</name>
</gene>
<dbReference type="Proteomes" id="UP000309390">
    <property type="component" value="Unassembled WGS sequence"/>
</dbReference>
<dbReference type="RefSeq" id="WP_014667694.1">
    <property type="nucleotide sequence ID" value="NZ_AP025176.1"/>
</dbReference>
<reference evidence="1" key="2">
    <citation type="submission" date="2021-08" db="EMBL/GenBank/DDBJ databases">
        <title>Whole-genome sequencing of local methicillin-resistant S. aureus strain Lr2.</title>
        <authorList>
            <person name="Ali A."/>
            <person name="Ullah N."/>
        </authorList>
    </citation>
    <scope>NUCLEOTIDE SEQUENCE</scope>
    <source>
        <strain evidence="1">Lr2</strain>
    </source>
</reference>
<accession>A0AAE2ZST7</accession>
<dbReference type="EMBL" id="CP038850">
    <property type="protein sequence ID" value="QCT56923.1"/>
    <property type="molecule type" value="Genomic_DNA"/>
</dbReference>
<evidence type="ECO:0000313" key="1">
    <source>
        <dbReference type="EMBL" id="MBX8594544.1"/>
    </source>
</evidence>
<evidence type="ECO:0000313" key="3">
    <source>
        <dbReference type="Proteomes" id="UP000309390"/>
    </source>
</evidence>
<dbReference type="EMBL" id="JAIGOF010000009">
    <property type="protein sequence ID" value="MBX8594544.1"/>
    <property type="molecule type" value="Genomic_DNA"/>
</dbReference>
<name>A0AAE2ZST7_STAAU</name>